<name>A0A401FR72_9BACT</name>
<evidence type="ECO:0000313" key="10">
    <source>
        <dbReference type="Proteomes" id="UP000288096"/>
    </source>
</evidence>
<comment type="catalytic activity">
    <reaction evidence="1 5">
        <text>L-alanine = D-alanine</text>
        <dbReference type="Rhea" id="RHEA:20249"/>
        <dbReference type="ChEBI" id="CHEBI:57416"/>
        <dbReference type="ChEBI" id="CHEBI:57972"/>
        <dbReference type="EC" id="5.1.1.1"/>
    </reaction>
</comment>
<sequence>MTEDALLTWTEIDLDAIGHNVRALRRITSPDARFMAVVKADGYGHGAAEVARIALKNGAEWLGVARIGEGIALRKAGLDVPILIFGHTPPALAQQLLEWHLAPAVFSPETARAFSDAAVAAGRKISIHLKVDTGMGRLGLLAFPADAADRTVRDIAAITRLPGIEAEGIFTHFAASDTLDKTCARTQLARFTGLTDRLRAAGVEIPIRHCANSAGLMELPEAHLDMVRAGIALYGLYPSDEVDREPVALKPAMSFKARIIQVKSVPAGFKISYGMAHETTRPTVIASVSAGYADGLNRLLSSKGHMLVRGQRAPIVGRICMDLCMLDVGHIPDVAVGDEVVIFGTQKGETLHVDELAATLSTISYEIVSTITGRVPRLYTGS</sequence>
<dbReference type="InterPro" id="IPR020622">
    <property type="entry name" value="Ala_racemase_pyridoxalP-BS"/>
</dbReference>
<dbReference type="InterPro" id="IPR029066">
    <property type="entry name" value="PLP-binding_barrel"/>
</dbReference>
<keyword evidence="10" id="KW-1185">Reference proteome</keyword>
<evidence type="ECO:0000259" key="8">
    <source>
        <dbReference type="SMART" id="SM01005"/>
    </source>
</evidence>
<evidence type="ECO:0000256" key="2">
    <source>
        <dbReference type="ARBA" id="ARBA00001933"/>
    </source>
</evidence>
<feature type="binding site" evidence="5 7">
    <location>
        <position position="137"/>
    </location>
    <ligand>
        <name>substrate</name>
    </ligand>
</feature>
<dbReference type="FunFam" id="3.20.20.10:FF:000002">
    <property type="entry name" value="Alanine racemase"/>
    <property type="match status" value="1"/>
</dbReference>
<comment type="pathway">
    <text evidence="5">Amino-acid biosynthesis; D-alanine biosynthesis; D-alanine from L-alanine: step 1/1.</text>
</comment>
<dbReference type="HAMAP" id="MF_01201">
    <property type="entry name" value="Ala_racemase"/>
    <property type="match status" value="1"/>
</dbReference>
<keyword evidence="4 5" id="KW-0413">Isomerase</keyword>
<keyword evidence="3 5" id="KW-0663">Pyridoxal phosphate</keyword>
<dbReference type="PRINTS" id="PR00992">
    <property type="entry name" value="ALARACEMASE"/>
</dbReference>
<dbReference type="EC" id="5.1.1.1" evidence="5"/>
<gene>
    <name evidence="9" type="ORF">DENIS_0399</name>
</gene>
<reference evidence="10" key="2">
    <citation type="submission" date="2019-01" db="EMBL/GenBank/DDBJ databases">
        <title>Genome sequence of Desulfonema ishimotonii strain Tokyo 01.</title>
        <authorList>
            <person name="Fukui M."/>
        </authorList>
    </citation>
    <scope>NUCLEOTIDE SEQUENCE [LARGE SCALE GENOMIC DNA]</scope>
    <source>
        <strain evidence="10">Tokyo 01</strain>
    </source>
</reference>
<feature type="modified residue" description="N6-(pyridoxal phosphate)lysine" evidence="5 6">
    <location>
        <position position="39"/>
    </location>
</feature>
<comment type="cofactor">
    <cofactor evidence="2 5 6">
        <name>pyridoxal 5'-phosphate</name>
        <dbReference type="ChEBI" id="CHEBI:597326"/>
    </cofactor>
</comment>
<dbReference type="EMBL" id="BEXT01000001">
    <property type="protein sequence ID" value="GBC59460.1"/>
    <property type="molecule type" value="Genomic_DNA"/>
</dbReference>
<feature type="binding site" evidence="5 7">
    <location>
        <position position="321"/>
    </location>
    <ligand>
        <name>substrate</name>
    </ligand>
</feature>
<evidence type="ECO:0000313" key="9">
    <source>
        <dbReference type="EMBL" id="GBC59460.1"/>
    </source>
</evidence>
<dbReference type="InterPro" id="IPR009006">
    <property type="entry name" value="Ala_racemase/Decarboxylase_C"/>
</dbReference>
<dbReference type="PANTHER" id="PTHR30511:SF0">
    <property type="entry name" value="ALANINE RACEMASE, CATABOLIC-RELATED"/>
    <property type="match status" value="1"/>
</dbReference>
<dbReference type="Pfam" id="PF01168">
    <property type="entry name" value="Ala_racemase_N"/>
    <property type="match status" value="1"/>
</dbReference>
<dbReference type="Gene3D" id="3.20.20.10">
    <property type="entry name" value="Alanine racemase"/>
    <property type="match status" value="1"/>
</dbReference>
<feature type="domain" description="Alanine racemase C-terminal" evidence="8">
    <location>
        <begin position="252"/>
        <end position="380"/>
    </location>
</feature>
<evidence type="ECO:0000256" key="5">
    <source>
        <dbReference type="HAMAP-Rule" id="MF_01201"/>
    </source>
</evidence>
<dbReference type="PANTHER" id="PTHR30511">
    <property type="entry name" value="ALANINE RACEMASE"/>
    <property type="match status" value="1"/>
</dbReference>
<feature type="active site" description="Proton acceptor; specific for D-alanine" evidence="5">
    <location>
        <position position="39"/>
    </location>
</feature>
<evidence type="ECO:0000256" key="3">
    <source>
        <dbReference type="ARBA" id="ARBA00022898"/>
    </source>
</evidence>
<feature type="active site" description="Proton acceptor; specific for L-alanine" evidence="5">
    <location>
        <position position="273"/>
    </location>
</feature>
<organism evidence="9 10">
    <name type="scientific">Desulfonema ishimotonii</name>
    <dbReference type="NCBI Taxonomy" id="45657"/>
    <lineage>
        <taxon>Bacteria</taxon>
        <taxon>Pseudomonadati</taxon>
        <taxon>Thermodesulfobacteriota</taxon>
        <taxon>Desulfobacteria</taxon>
        <taxon>Desulfobacterales</taxon>
        <taxon>Desulfococcaceae</taxon>
        <taxon>Desulfonema</taxon>
    </lineage>
</organism>
<dbReference type="CDD" id="cd00430">
    <property type="entry name" value="PLPDE_III_AR"/>
    <property type="match status" value="1"/>
</dbReference>
<dbReference type="NCBIfam" id="TIGR00492">
    <property type="entry name" value="alr"/>
    <property type="match status" value="1"/>
</dbReference>
<evidence type="ECO:0000256" key="1">
    <source>
        <dbReference type="ARBA" id="ARBA00000316"/>
    </source>
</evidence>
<dbReference type="InterPro" id="IPR000821">
    <property type="entry name" value="Ala_racemase"/>
</dbReference>
<dbReference type="PROSITE" id="PS00395">
    <property type="entry name" value="ALANINE_RACEMASE"/>
    <property type="match status" value="1"/>
</dbReference>
<dbReference type="Gene3D" id="2.40.37.10">
    <property type="entry name" value="Lyase, Ornithine Decarboxylase, Chain A, domain 1"/>
    <property type="match status" value="1"/>
</dbReference>
<dbReference type="AlphaFoldDB" id="A0A401FR72"/>
<dbReference type="GO" id="GO:0030170">
    <property type="term" value="F:pyridoxal phosphate binding"/>
    <property type="evidence" value="ECO:0007669"/>
    <property type="project" value="UniProtKB-UniRule"/>
</dbReference>
<dbReference type="Pfam" id="PF00842">
    <property type="entry name" value="Ala_racemase_C"/>
    <property type="match status" value="1"/>
</dbReference>
<dbReference type="InterPro" id="IPR001608">
    <property type="entry name" value="Ala_racemase_N"/>
</dbReference>
<dbReference type="GO" id="GO:0030632">
    <property type="term" value="P:D-alanine biosynthetic process"/>
    <property type="evidence" value="ECO:0007669"/>
    <property type="project" value="UniProtKB-UniRule"/>
</dbReference>
<dbReference type="UniPathway" id="UPA00042">
    <property type="reaction ID" value="UER00497"/>
</dbReference>
<evidence type="ECO:0000256" key="4">
    <source>
        <dbReference type="ARBA" id="ARBA00023235"/>
    </source>
</evidence>
<evidence type="ECO:0000256" key="6">
    <source>
        <dbReference type="PIRSR" id="PIRSR600821-50"/>
    </source>
</evidence>
<dbReference type="InterPro" id="IPR011079">
    <property type="entry name" value="Ala_racemase_C"/>
</dbReference>
<dbReference type="GO" id="GO:0008784">
    <property type="term" value="F:alanine racemase activity"/>
    <property type="evidence" value="ECO:0007669"/>
    <property type="project" value="UniProtKB-UniRule"/>
</dbReference>
<comment type="similarity">
    <text evidence="5">Belongs to the alanine racemase family.</text>
</comment>
<dbReference type="SUPFAM" id="SSF51419">
    <property type="entry name" value="PLP-binding barrel"/>
    <property type="match status" value="1"/>
</dbReference>
<dbReference type="Proteomes" id="UP000288096">
    <property type="component" value="Unassembled WGS sequence"/>
</dbReference>
<dbReference type="OrthoDB" id="9813814at2"/>
<dbReference type="SUPFAM" id="SSF50621">
    <property type="entry name" value="Alanine racemase C-terminal domain-like"/>
    <property type="match status" value="1"/>
</dbReference>
<dbReference type="RefSeq" id="WP_124326973.1">
    <property type="nucleotide sequence ID" value="NZ_BEXT01000001.1"/>
</dbReference>
<evidence type="ECO:0000256" key="7">
    <source>
        <dbReference type="PIRSR" id="PIRSR600821-52"/>
    </source>
</evidence>
<comment type="caution">
    <text evidence="9">The sequence shown here is derived from an EMBL/GenBank/DDBJ whole genome shotgun (WGS) entry which is preliminary data.</text>
</comment>
<dbReference type="GO" id="GO:0005829">
    <property type="term" value="C:cytosol"/>
    <property type="evidence" value="ECO:0007669"/>
    <property type="project" value="TreeGrafter"/>
</dbReference>
<accession>A0A401FR72</accession>
<dbReference type="SMART" id="SM01005">
    <property type="entry name" value="Ala_racemase_C"/>
    <property type="match status" value="1"/>
</dbReference>
<protein>
    <recommendedName>
        <fullName evidence="5">Alanine racemase</fullName>
        <ecNumber evidence="5">5.1.1.1</ecNumber>
    </recommendedName>
</protein>
<comment type="function">
    <text evidence="5">Catalyzes the interconversion of L-alanine and D-alanine. May also act on other amino acids.</text>
</comment>
<proteinExistence type="inferred from homology"/>
<reference evidence="10" key="1">
    <citation type="submission" date="2017-11" db="EMBL/GenBank/DDBJ databases">
        <authorList>
            <person name="Watanabe M."/>
            <person name="Kojima H."/>
        </authorList>
    </citation>
    <scope>NUCLEOTIDE SEQUENCE [LARGE SCALE GENOMIC DNA]</scope>
    <source>
        <strain evidence="10">Tokyo 01</strain>
    </source>
</reference>